<feature type="coiled-coil region" evidence="1">
    <location>
        <begin position="108"/>
        <end position="145"/>
    </location>
</feature>
<evidence type="ECO:0000256" key="1">
    <source>
        <dbReference type="SAM" id="Coils"/>
    </source>
</evidence>
<dbReference type="Proteomes" id="UP001595824">
    <property type="component" value="Unassembled WGS sequence"/>
</dbReference>
<dbReference type="RefSeq" id="WP_381744008.1">
    <property type="nucleotide sequence ID" value="NZ_JBHSDP010000029.1"/>
</dbReference>
<protein>
    <submittedName>
        <fullName evidence="2">Uncharacterized protein</fullName>
    </submittedName>
</protein>
<keyword evidence="3" id="KW-1185">Reference proteome</keyword>
<evidence type="ECO:0000313" key="2">
    <source>
        <dbReference type="EMBL" id="MFC4332549.1"/>
    </source>
</evidence>
<proteinExistence type="predicted"/>
<gene>
    <name evidence="2" type="ORF">ACFPC0_33250</name>
</gene>
<sequence length="690" mass="75496">MRDHVLTSDVPLGPFEGTKITIYSAKGKNARLHVRRECGQLRTANVTAAEVALSADVVDRFCSGCADWGPRVRPTSGLGIFVEALGGAGLLHQLQAYAEPDEDVYWTQDEVQAAAELLRSERDAANEDDSERWEARREAEELQERVLSRWLHAAGSLHRAQSVIAHFPWLTDWARPKLLAKEGYLESLRAHAALFVEPAGLVVAAAAAERGTPSLPADDPAFAVLGNSSRVSTGLSRLWRRWQHAAEGGWDGPASRAFTRYDLVEGIRSNKKGHAEALERAGRLIQSWEDEARAAAAATDPTPTVWVTARLPEDAKEASRGDTRDVLDGLDRWTLGVVVTWTVTADWSRRTLTLKVPSLVADRLLASSSVLSCERRAEAAPAEGVSEAHPGSVQPGVFDDTAVFDRQPVTRAHLRALGASDLPESLLGPWIKEVAPAPEADEGPHFGHDSAGQDDSFGADLGLAGGAQAAVQRAHGERAKEHNLRLLAMARGVPDLRSLDTGRSGALSVAVWEGLLTPGPLDLTPFRAPGTDRWRRGSGLPLGVLGPLQIYATNADPAFEGKGHSPFCRHTRDRGLAQSDDLLRVSDLLARDDWDWCSNCGGYSARRLTDTQLSYYRAAHKLHDVAGQLDDERTYRAPIESEALRKQLDELADWEPGGQEDCDWDGSSRWHEVIRDLRRRAERTRRHPAP</sequence>
<name>A0ABV8TP70_9ACTN</name>
<organism evidence="2 3">
    <name type="scientific">Streptomyces andamanensis</name>
    <dbReference type="NCBI Taxonomy" id="1565035"/>
    <lineage>
        <taxon>Bacteria</taxon>
        <taxon>Bacillati</taxon>
        <taxon>Actinomycetota</taxon>
        <taxon>Actinomycetes</taxon>
        <taxon>Kitasatosporales</taxon>
        <taxon>Streptomycetaceae</taxon>
        <taxon>Streptomyces</taxon>
    </lineage>
</organism>
<keyword evidence="1" id="KW-0175">Coiled coil</keyword>
<accession>A0ABV8TP70</accession>
<evidence type="ECO:0000313" key="3">
    <source>
        <dbReference type="Proteomes" id="UP001595824"/>
    </source>
</evidence>
<comment type="caution">
    <text evidence="2">The sequence shown here is derived from an EMBL/GenBank/DDBJ whole genome shotgun (WGS) entry which is preliminary data.</text>
</comment>
<dbReference type="EMBL" id="JBHSDP010000029">
    <property type="protein sequence ID" value="MFC4332549.1"/>
    <property type="molecule type" value="Genomic_DNA"/>
</dbReference>
<reference evidence="3" key="1">
    <citation type="journal article" date="2019" name="Int. J. Syst. Evol. Microbiol.">
        <title>The Global Catalogue of Microorganisms (GCM) 10K type strain sequencing project: providing services to taxonomists for standard genome sequencing and annotation.</title>
        <authorList>
            <consortium name="The Broad Institute Genomics Platform"/>
            <consortium name="The Broad Institute Genome Sequencing Center for Infectious Disease"/>
            <person name="Wu L."/>
            <person name="Ma J."/>
        </authorList>
    </citation>
    <scope>NUCLEOTIDE SEQUENCE [LARGE SCALE GENOMIC DNA]</scope>
    <source>
        <strain evidence="3">PCU 347</strain>
    </source>
</reference>